<organism evidence="2 3">
    <name type="scientific">Corynebacterium coyleae</name>
    <dbReference type="NCBI Taxonomy" id="53374"/>
    <lineage>
        <taxon>Bacteria</taxon>
        <taxon>Bacillati</taxon>
        <taxon>Actinomycetota</taxon>
        <taxon>Actinomycetes</taxon>
        <taxon>Mycobacteriales</taxon>
        <taxon>Corynebacteriaceae</taxon>
        <taxon>Corynebacterium</taxon>
    </lineage>
</organism>
<keyword evidence="3" id="KW-1185">Reference proteome</keyword>
<feature type="domain" description="Helix-turn-helix" evidence="1">
    <location>
        <begin position="76"/>
        <end position="118"/>
    </location>
</feature>
<dbReference type="RefSeq" id="WP_092100549.1">
    <property type="nucleotide sequence ID" value="NZ_CP047198.1"/>
</dbReference>
<sequence>MIRPVAVHAPAVILDAADAQSLARTIFVAADLATRHGARIDPRVLNLATDLISAAGQTEPVYVEAEEHIEHEQIDTTTAAALLGCTGRNVRALAAQKRLPGTKNGGQWWFNRNDVEAFRDFKH</sequence>
<dbReference type="GeneID" id="92748987"/>
<evidence type="ECO:0000259" key="1">
    <source>
        <dbReference type="Pfam" id="PF12728"/>
    </source>
</evidence>
<dbReference type="NCBIfam" id="TIGR01764">
    <property type="entry name" value="excise"/>
    <property type="match status" value="1"/>
</dbReference>
<protein>
    <submittedName>
        <fullName evidence="2">Helix-turn-helix domain-containing protein</fullName>
    </submittedName>
</protein>
<reference evidence="2 3" key="1">
    <citation type="submission" date="2021-06" db="EMBL/GenBank/DDBJ databases">
        <title>FDA dAtabase for Regulatory Grade micrObial Sequences (FDA-ARGOS): Supporting development and validation of Infectious Disease Dx tests.</title>
        <authorList>
            <person name="Sproer C."/>
            <person name="Gronow S."/>
            <person name="Severitt S."/>
            <person name="Schroder I."/>
            <person name="Tallon L."/>
            <person name="Sadzewicz L."/>
            <person name="Zhao X."/>
            <person name="Boylan J."/>
            <person name="Ott S."/>
            <person name="Bowen H."/>
            <person name="Vavikolanu K."/>
            <person name="Mehta A."/>
            <person name="Aluvathingal J."/>
            <person name="Nadendla S."/>
            <person name="Lowell S."/>
            <person name="Myers T."/>
            <person name="Yan Y."/>
        </authorList>
    </citation>
    <scope>NUCLEOTIDE SEQUENCE [LARGE SCALE GENOMIC DNA]</scope>
    <source>
        <strain evidence="2 3">FDAARGOS 1425</strain>
    </source>
</reference>
<evidence type="ECO:0000313" key="2">
    <source>
        <dbReference type="EMBL" id="QXB18938.1"/>
    </source>
</evidence>
<accession>A0ABX8KYP5</accession>
<dbReference type="Pfam" id="PF12728">
    <property type="entry name" value="HTH_17"/>
    <property type="match status" value="1"/>
</dbReference>
<dbReference type="InterPro" id="IPR010093">
    <property type="entry name" value="SinI_DNA-bd"/>
</dbReference>
<dbReference type="Proteomes" id="UP000683520">
    <property type="component" value="Chromosome"/>
</dbReference>
<proteinExistence type="predicted"/>
<dbReference type="InterPro" id="IPR041657">
    <property type="entry name" value="HTH_17"/>
</dbReference>
<evidence type="ECO:0000313" key="3">
    <source>
        <dbReference type="Proteomes" id="UP000683520"/>
    </source>
</evidence>
<dbReference type="EMBL" id="CP077302">
    <property type="protein sequence ID" value="QXB18938.1"/>
    <property type="molecule type" value="Genomic_DNA"/>
</dbReference>
<gene>
    <name evidence="2" type="ORF">I6L55_02200</name>
</gene>
<name>A0ABX8KYP5_9CORY</name>